<feature type="binding site" evidence="7">
    <location>
        <begin position="235"/>
        <end position="240"/>
    </location>
    <ligand>
        <name>GTP</name>
        <dbReference type="ChEBI" id="CHEBI:37565"/>
    </ligand>
</feature>
<evidence type="ECO:0000313" key="10">
    <source>
        <dbReference type="EMBL" id="MDF1586483.1"/>
    </source>
</evidence>
<dbReference type="HAMAP" id="MF_00379">
    <property type="entry name" value="GTPase_MnmE"/>
    <property type="match status" value="1"/>
</dbReference>
<dbReference type="PRINTS" id="PR00326">
    <property type="entry name" value="GTP1OBG"/>
</dbReference>
<dbReference type="Pfam" id="PF10396">
    <property type="entry name" value="TrmE_N"/>
    <property type="match status" value="1"/>
</dbReference>
<dbReference type="SUPFAM" id="SSF116878">
    <property type="entry name" value="TrmE connector domain"/>
    <property type="match status" value="1"/>
</dbReference>
<dbReference type="InterPro" id="IPR027368">
    <property type="entry name" value="MnmE_dom2"/>
</dbReference>
<proteinExistence type="inferred from homology"/>
<comment type="subunit">
    <text evidence="7">Homodimer. Heterotetramer of two MnmE and two MnmG subunits.</text>
</comment>
<keyword evidence="7" id="KW-0963">Cytoplasm</keyword>
<evidence type="ECO:0000259" key="9">
    <source>
        <dbReference type="PROSITE" id="PS51709"/>
    </source>
</evidence>
<feature type="binding site" evidence="7">
    <location>
        <position position="239"/>
    </location>
    <ligand>
        <name>Mg(2+)</name>
        <dbReference type="ChEBI" id="CHEBI:18420"/>
    </ligand>
</feature>
<dbReference type="NCBIfam" id="TIGR00450">
    <property type="entry name" value="mnmE_trmE_thdF"/>
    <property type="match status" value="1"/>
</dbReference>
<keyword evidence="11" id="KW-1185">Reference proteome</keyword>
<dbReference type="PANTHER" id="PTHR42714:SF2">
    <property type="entry name" value="TRNA MODIFICATION GTPASE GTPBP3, MITOCHONDRIAL"/>
    <property type="match status" value="1"/>
</dbReference>
<dbReference type="EMBL" id="JARGEQ010000084">
    <property type="protein sequence ID" value="MDF1586483.1"/>
    <property type="molecule type" value="Genomic_DNA"/>
</dbReference>
<feature type="binding site" evidence="7">
    <location>
        <position position="127"/>
    </location>
    <ligand>
        <name>(6S)-5-formyl-5,6,7,8-tetrahydrofolate</name>
        <dbReference type="ChEBI" id="CHEBI:57457"/>
    </ligand>
</feature>
<keyword evidence="2 7" id="KW-0819">tRNA processing</keyword>
<comment type="caution">
    <text evidence="7">Lacks conserved residue(s) required for the propagation of feature annotation.</text>
</comment>
<evidence type="ECO:0000256" key="2">
    <source>
        <dbReference type="ARBA" id="ARBA00022694"/>
    </source>
</evidence>
<feature type="binding site" evidence="7">
    <location>
        <begin position="279"/>
        <end position="282"/>
    </location>
    <ligand>
        <name>GTP</name>
        <dbReference type="ChEBI" id="CHEBI:37565"/>
    </ligand>
</feature>
<dbReference type="GO" id="GO:0005525">
    <property type="term" value="F:GTP binding"/>
    <property type="evidence" value="ECO:0007669"/>
    <property type="project" value="UniProtKB-UniRule"/>
</dbReference>
<dbReference type="GO" id="GO:0003924">
    <property type="term" value="F:GTPase activity"/>
    <property type="evidence" value="ECO:0007669"/>
    <property type="project" value="UniProtKB-UniRule"/>
</dbReference>
<keyword evidence="4 7" id="KW-0378">Hydrolase</keyword>
<evidence type="ECO:0000256" key="1">
    <source>
        <dbReference type="ARBA" id="ARBA00011043"/>
    </source>
</evidence>
<dbReference type="PANTHER" id="PTHR42714">
    <property type="entry name" value="TRNA MODIFICATION GTPASE GTPBP3"/>
    <property type="match status" value="1"/>
</dbReference>
<comment type="cofactor">
    <cofactor evidence="7">
        <name>K(+)</name>
        <dbReference type="ChEBI" id="CHEBI:29103"/>
    </cofactor>
    <text evidence="7">Binds 1 potassium ion per subunit.</text>
</comment>
<evidence type="ECO:0000256" key="7">
    <source>
        <dbReference type="HAMAP-Rule" id="MF_00379"/>
    </source>
</evidence>
<dbReference type="Gene3D" id="3.30.1360.120">
    <property type="entry name" value="Probable tRNA modification gtpase trme, domain 1"/>
    <property type="match status" value="1"/>
</dbReference>
<feature type="binding site" evidence="7">
    <location>
        <position position="87"/>
    </location>
    <ligand>
        <name>(6S)-5-formyl-5,6,7,8-tetrahydrofolate</name>
        <dbReference type="ChEBI" id="CHEBI:57457"/>
    </ligand>
</feature>
<comment type="function">
    <text evidence="7">Exhibits a very high intrinsic GTPase hydrolysis rate. Involved in the addition of a carboxymethylaminomethyl (cmnm) group at the wobble position (U34) of certain tRNAs, forming tRNA-cmnm(5)s(2)U34.</text>
</comment>
<evidence type="ECO:0000313" key="11">
    <source>
        <dbReference type="Proteomes" id="UP001301140"/>
    </source>
</evidence>
<dbReference type="InterPro" id="IPR018948">
    <property type="entry name" value="GTP-bd_TrmE_N"/>
</dbReference>
<keyword evidence="6 7" id="KW-0342">GTP-binding</keyword>
<dbReference type="PROSITE" id="PS51709">
    <property type="entry name" value="G_TRME"/>
    <property type="match status" value="1"/>
</dbReference>
<feature type="binding site" evidence="7">
    <location>
        <begin position="254"/>
        <end position="260"/>
    </location>
    <ligand>
        <name>GTP</name>
        <dbReference type="ChEBI" id="CHEBI:37565"/>
    </ligand>
</feature>
<keyword evidence="3 7" id="KW-0547">Nucleotide-binding</keyword>
<evidence type="ECO:0000256" key="6">
    <source>
        <dbReference type="ARBA" id="ARBA00023134"/>
    </source>
</evidence>
<dbReference type="CDD" id="cd04164">
    <property type="entry name" value="trmE"/>
    <property type="match status" value="1"/>
</dbReference>
<feature type="binding site" evidence="7">
    <location>
        <position position="235"/>
    </location>
    <ligand>
        <name>K(+)</name>
        <dbReference type="ChEBI" id="CHEBI:29103"/>
    </ligand>
</feature>
<feature type="binding site" evidence="7">
    <location>
        <position position="256"/>
    </location>
    <ligand>
        <name>K(+)</name>
        <dbReference type="ChEBI" id="CHEBI:29103"/>
    </ligand>
</feature>
<comment type="subcellular location">
    <subcellularLocation>
        <location evidence="7">Cytoplasm</location>
    </subcellularLocation>
</comment>
<dbReference type="Pfam" id="PF01926">
    <property type="entry name" value="MMR_HSR1"/>
    <property type="match status" value="1"/>
</dbReference>
<comment type="caution">
    <text evidence="10">The sequence shown here is derived from an EMBL/GenBank/DDBJ whole genome shotgun (WGS) entry which is preliminary data.</text>
</comment>
<dbReference type="RefSeq" id="WP_327788899.1">
    <property type="nucleotide sequence ID" value="NZ_JARGEQ010000084.1"/>
</dbReference>
<dbReference type="FunFam" id="3.30.1360.120:FF:000007">
    <property type="entry name" value="tRNA modification GTPase GTPBP3, mitochondrial"/>
    <property type="match status" value="1"/>
</dbReference>
<dbReference type="InterPro" id="IPR004520">
    <property type="entry name" value="GTPase_MnmE"/>
</dbReference>
<dbReference type="GO" id="GO:0002098">
    <property type="term" value="P:tRNA wobble uridine modification"/>
    <property type="evidence" value="ECO:0007669"/>
    <property type="project" value="TreeGrafter"/>
</dbReference>
<dbReference type="InterPro" id="IPR006073">
    <property type="entry name" value="GTP-bd"/>
</dbReference>
<dbReference type="GO" id="GO:0046872">
    <property type="term" value="F:metal ion binding"/>
    <property type="evidence" value="ECO:0007669"/>
    <property type="project" value="UniProtKB-KW"/>
</dbReference>
<dbReference type="NCBIfam" id="TIGR00231">
    <property type="entry name" value="small_GTP"/>
    <property type="match status" value="1"/>
</dbReference>
<organism evidence="10 11">
    <name type="scientific">Marinimicrococcus flavescens</name>
    <dbReference type="NCBI Taxonomy" id="3031815"/>
    <lineage>
        <taxon>Bacteria</taxon>
        <taxon>Pseudomonadati</taxon>
        <taxon>Pseudomonadota</taxon>
        <taxon>Alphaproteobacteria</taxon>
        <taxon>Geminicoccales</taxon>
        <taxon>Geminicoccaceae</taxon>
        <taxon>Marinimicrococcus</taxon>
    </lineage>
</organism>
<dbReference type="Pfam" id="PF12631">
    <property type="entry name" value="MnmE_helical"/>
    <property type="match status" value="1"/>
</dbReference>
<comment type="similarity">
    <text evidence="1 7 8">Belongs to the TRAFAC class TrmE-Era-EngA-EngB-Septin-like GTPase superfamily. TrmE GTPase family.</text>
</comment>
<gene>
    <name evidence="7 10" type="primary">mnmE</name>
    <name evidence="7" type="synonym">trmE</name>
    <name evidence="10" type="ORF">PZ740_08810</name>
</gene>
<dbReference type="InterPro" id="IPR027417">
    <property type="entry name" value="P-loop_NTPase"/>
</dbReference>
<keyword evidence="7" id="KW-0460">Magnesium</keyword>
<dbReference type="Proteomes" id="UP001301140">
    <property type="component" value="Unassembled WGS sequence"/>
</dbReference>
<evidence type="ECO:0000256" key="8">
    <source>
        <dbReference type="RuleBase" id="RU003313"/>
    </source>
</evidence>
<dbReference type="Gene3D" id="1.20.120.430">
    <property type="entry name" value="tRNA modification GTPase MnmE domain 2"/>
    <property type="match status" value="1"/>
</dbReference>
<protein>
    <recommendedName>
        <fullName evidence="7">tRNA modification GTPase MnmE</fullName>
        <ecNumber evidence="7">3.6.-.-</ecNumber>
    </recommendedName>
</protein>
<dbReference type="InterPro" id="IPR027266">
    <property type="entry name" value="TrmE/GcvT-like"/>
</dbReference>
<dbReference type="GO" id="GO:0005737">
    <property type="term" value="C:cytoplasm"/>
    <property type="evidence" value="ECO:0007669"/>
    <property type="project" value="UniProtKB-SubCell"/>
</dbReference>
<keyword evidence="7" id="KW-0479">Metal-binding</keyword>
<feature type="binding site" evidence="7">
    <location>
        <position position="28"/>
    </location>
    <ligand>
        <name>(6S)-5-formyl-5,6,7,8-tetrahydrofolate</name>
        <dbReference type="ChEBI" id="CHEBI:57457"/>
    </ligand>
</feature>
<dbReference type="SUPFAM" id="SSF103025">
    <property type="entry name" value="Folate-binding domain"/>
    <property type="match status" value="1"/>
</dbReference>
<dbReference type="Gene3D" id="3.40.50.300">
    <property type="entry name" value="P-loop containing nucleotide triphosphate hydrolases"/>
    <property type="match status" value="1"/>
</dbReference>
<feature type="binding site" evidence="7">
    <location>
        <position position="451"/>
    </location>
    <ligand>
        <name>(6S)-5-formyl-5,6,7,8-tetrahydrofolate</name>
        <dbReference type="ChEBI" id="CHEBI:57457"/>
    </ligand>
</feature>
<dbReference type="EC" id="3.6.-.-" evidence="7"/>
<name>A0AAP3XRF6_9PROT</name>
<dbReference type="GO" id="GO:0030488">
    <property type="term" value="P:tRNA methylation"/>
    <property type="evidence" value="ECO:0007669"/>
    <property type="project" value="TreeGrafter"/>
</dbReference>
<dbReference type="NCBIfam" id="NF003661">
    <property type="entry name" value="PRK05291.1-3"/>
    <property type="match status" value="1"/>
</dbReference>
<dbReference type="AlphaFoldDB" id="A0AAP3XRF6"/>
<feature type="binding site" evidence="7">
    <location>
        <position position="260"/>
    </location>
    <ligand>
        <name>Mg(2+)</name>
        <dbReference type="ChEBI" id="CHEBI:18420"/>
    </ligand>
</feature>
<dbReference type="CDD" id="cd14858">
    <property type="entry name" value="TrmE_N"/>
    <property type="match status" value="1"/>
</dbReference>
<keyword evidence="5 7" id="KW-0630">Potassium</keyword>
<feature type="domain" description="TrmE-type G" evidence="9">
    <location>
        <begin position="225"/>
        <end position="374"/>
    </location>
</feature>
<dbReference type="InterPro" id="IPR005225">
    <property type="entry name" value="Small_GTP-bd"/>
</dbReference>
<evidence type="ECO:0000256" key="4">
    <source>
        <dbReference type="ARBA" id="ARBA00022801"/>
    </source>
</evidence>
<evidence type="ECO:0000256" key="5">
    <source>
        <dbReference type="ARBA" id="ARBA00022958"/>
    </source>
</evidence>
<feature type="binding site" evidence="7">
    <location>
        <position position="259"/>
    </location>
    <ligand>
        <name>K(+)</name>
        <dbReference type="ChEBI" id="CHEBI:29103"/>
    </ligand>
</feature>
<evidence type="ECO:0000256" key="3">
    <source>
        <dbReference type="ARBA" id="ARBA00022741"/>
    </source>
</evidence>
<dbReference type="SUPFAM" id="SSF52540">
    <property type="entry name" value="P-loop containing nucleoside triphosphate hydrolases"/>
    <property type="match status" value="1"/>
</dbReference>
<accession>A0AAP3XRF6</accession>
<sequence>MSGGAGLQARTIFAPATAPGRAGVGIVRLSGPEAGSTASLLTGRPLPPPRSAALRLFSDPRDGEPLDRGLLLWMPGPATVTGEDVVELHHHGGRAVRAGLLAALAAVPGLRPAEPGEFTRRAFLNGRLDLTAAEAVADLVDADTRLQARQALRQLDGAFGQRCAVWRECLAAALALAEAEIDFGAEEGDVGESLLAPRLAELRGMAAGIAALLEEAPRGARLREGLCVAVVGAPNAGKSSLVNLLARREVAIVTEIAGTTRDVIEVELELDGLPVTLLDTAGLRESADPIEREGVARARRRAAEADLRLLVVDAREDAAAALEELGGDGEVLLVVNKRDLVPEGTPLPPGALAISCLGAQGIGRLEERLAGAARRLMGTGEGGGATRERHRLALAEAWGALDRFLAGHGRIELALAAEELRLAARALGRITGAVGVEEVLDRIFAGFCIGK</sequence>
<reference evidence="10 11" key="1">
    <citation type="submission" date="2023-03" db="EMBL/GenBank/DDBJ databases">
        <title>YIM 152171 draft genome.</title>
        <authorList>
            <person name="Yang Z."/>
        </authorList>
    </citation>
    <scope>NUCLEOTIDE SEQUENCE [LARGE SCALE GENOMIC DNA]</scope>
    <source>
        <strain evidence="10 11">YIM 152171</strain>
    </source>
</reference>
<dbReference type="InterPro" id="IPR025867">
    <property type="entry name" value="MnmE_helical"/>
</dbReference>
<feature type="binding site" evidence="7">
    <location>
        <position position="254"/>
    </location>
    <ligand>
        <name>K(+)</name>
        <dbReference type="ChEBI" id="CHEBI:29103"/>
    </ligand>
</feature>
<dbReference type="InterPro" id="IPR031168">
    <property type="entry name" value="G_TrmE"/>
</dbReference>